<dbReference type="EMBL" id="SPAZ01000206">
    <property type="protein sequence ID" value="TQE29123.1"/>
    <property type="molecule type" value="Genomic_DNA"/>
</dbReference>
<feature type="short sequence motif" description="Histidine triad motif" evidence="2 3">
    <location>
        <begin position="100"/>
        <end position="104"/>
    </location>
</feature>
<protein>
    <submittedName>
        <fullName evidence="5">HIT family protein</fullName>
    </submittedName>
</protein>
<evidence type="ECO:0000313" key="5">
    <source>
        <dbReference type="EMBL" id="TQE29123.1"/>
    </source>
</evidence>
<gene>
    <name evidence="5" type="ORF">Sipo8835_25240</name>
</gene>
<dbReference type="SUPFAM" id="SSF54197">
    <property type="entry name" value="HIT-like"/>
    <property type="match status" value="1"/>
</dbReference>
<dbReference type="PROSITE" id="PS51084">
    <property type="entry name" value="HIT_2"/>
    <property type="match status" value="1"/>
</dbReference>
<dbReference type="InterPro" id="IPR036265">
    <property type="entry name" value="HIT-like_sf"/>
</dbReference>
<dbReference type="GO" id="GO:0009117">
    <property type="term" value="P:nucleotide metabolic process"/>
    <property type="evidence" value="ECO:0007669"/>
    <property type="project" value="TreeGrafter"/>
</dbReference>
<evidence type="ECO:0000313" key="6">
    <source>
        <dbReference type="Proteomes" id="UP000318720"/>
    </source>
</evidence>
<dbReference type="PROSITE" id="PS00892">
    <property type="entry name" value="HIT_1"/>
    <property type="match status" value="1"/>
</dbReference>
<evidence type="ECO:0000256" key="2">
    <source>
        <dbReference type="PIRSR" id="PIRSR601310-3"/>
    </source>
</evidence>
<dbReference type="GO" id="GO:0003824">
    <property type="term" value="F:catalytic activity"/>
    <property type="evidence" value="ECO:0007669"/>
    <property type="project" value="InterPro"/>
</dbReference>
<dbReference type="PANTHER" id="PTHR46648">
    <property type="entry name" value="HIT FAMILY PROTEIN 1"/>
    <property type="match status" value="1"/>
</dbReference>
<evidence type="ECO:0000256" key="1">
    <source>
        <dbReference type="PIRSR" id="PIRSR601310-1"/>
    </source>
</evidence>
<accession>A0AAE8W130</accession>
<dbReference type="AlphaFoldDB" id="A0AAE8W130"/>
<evidence type="ECO:0000259" key="4">
    <source>
        <dbReference type="PROSITE" id="PS51084"/>
    </source>
</evidence>
<organism evidence="5 6">
    <name type="scientific">Streptomyces ipomoeae</name>
    <dbReference type="NCBI Taxonomy" id="103232"/>
    <lineage>
        <taxon>Bacteria</taxon>
        <taxon>Bacillati</taxon>
        <taxon>Actinomycetota</taxon>
        <taxon>Actinomycetes</taxon>
        <taxon>Kitasatosporales</taxon>
        <taxon>Streptomycetaceae</taxon>
        <taxon>Streptomyces</taxon>
    </lineage>
</organism>
<dbReference type="InterPro" id="IPR011146">
    <property type="entry name" value="HIT-like"/>
</dbReference>
<reference evidence="5 6" key="1">
    <citation type="submission" date="2019-03" db="EMBL/GenBank/DDBJ databases">
        <title>Comparative genomic analyses of the sweetpotato soil rot pathogen, Streptomyces ipomoeae.</title>
        <authorList>
            <person name="Ruschel Soares N."/>
            <person name="Badger J.H."/>
            <person name="Huguet-Tapia J.C."/>
            <person name="Clark C.A."/>
            <person name="Pettis G.S."/>
        </authorList>
    </citation>
    <scope>NUCLEOTIDE SEQUENCE [LARGE SCALE GENOMIC DNA]</scope>
    <source>
        <strain evidence="5 6">88-35</strain>
    </source>
</reference>
<name>A0AAE8W130_9ACTN</name>
<dbReference type="InterPro" id="IPR001310">
    <property type="entry name" value="Histidine_triad_HIT"/>
</dbReference>
<dbReference type="PANTHER" id="PTHR46648:SF1">
    <property type="entry name" value="ADENOSINE 5'-MONOPHOSPHORAMIDASE HNT1"/>
    <property type="match status" value="1"/>
</dbReference>
<dbReference type="PRINTS" id="PR00332">
    <property type="entry name" value="HISTRIAD"/>
</dbReference>
<dbReference type="InterPro" id="IPR019808">
    <property type="entry name" value="Histidine_triad_CS"/>
</dbReference>
<sequence length="147" mass="16150">MTDDGCIFCAITRGQADASIVHEDESVIAFMDLQPVTPGHLLVIPKTHAVGLEDLQEDVGVQVWKVAHPLGRALRRSGLRCEGVNLFLADGEAAFQEVFHVHLHVFPRFTGDPFRIDADWRVQERDQLDKTAAAVRGGLAALDAAQR</sequence>
<feature type="domain" description="HIT" evidence="4">
    <location>
        <begin position="7"/>
        <end position="115"/>
    </location>
</feature>
<dbReference type="Pfam" id="PF01230">
    <property type="entry name" value="HIT"/>
    <property type="match status" value="1"/>
</dbReference>
<feature type="active site" description="Tele-AMP-histidine intermediate" evidence="1">
    <location>
        <position position="102"/>
    </location>
</feature>
<proteinExistence type="predicted"/>
<comment type="caution">
    <text evidence="5">The sequence shown here is derived from an EMBL/GenBank/DDBJ whole genome shotgun (WGS) entry which is preliminary data.</text>
</comment>
<dbReference type="RefSeq" id="WP_141583813.1">
    <property type="nucleotide sequence ID" value="NZ_SPAZ01000206.1"/>
</dbReference>
<dbReference type="Gene3D" id="3.30.428.10">
    <property type="entry name" value="HIT-like"/>
    <property type="match status" value="1"/>
</dbReference>
<dbReference type="Proteomes" id="UP000318720">
    <property type="component" value="Unassembled WGS sequence"/>
</dbReference>
<evidence type="ECO:0000256" key="3">
    <source>
        <dbReference type="PROSITE-ProRule" id="PRU00464"/>
    </source>
</evidence>